<protein>
    <submittedName>
        <fullName evidence="2">Uncharacterized protein</fullName>
    </submittedName>
</protein>
<evidence type="ECO:0000313" key="3">
    <source>
        <dbReference type="Proteomes" id="UP000299102"/>
    </source>
</evidence>
<dbReference type="Proteomes" id="UP000299102">
    <property type="component" value="Unassembled WGS sequence"/>
</dbReference>
<keyword evidence="3" id="KW-1185">Reference proteome</keyword>
<feature type="region of interest" description="Disordered" evidence="1">
    <location>
        <begin position="66"/>
        <end position="92"/>
    </location>
</feature>
<reference evidence="2 3" key="1">
    <citation type="journal article" date="2019" name="Commun. Biol.">
        <title>The bagworm genome reveals a unique fibroin gene that provides high tensile strength.</title>
        <authorList>
            <person name="Kono N."/>
            <person name="Nakamura H."/>
            <person name="Ohtoshi R."/>
            <person name="Tomita M."/>
            <person name="Numata K."/>
            <person name="Arakawa K."/>
        </authorList>
    </citation>
    <scope>NUCLEOTIDE SEQUENCE [LARGE SCALE GENOMIC DNA]</scope>
</reference>
<proteinExistence type="predicted"/>
<evidence type="ECO:0000313" key="2">
    <source>
        <dbReference type="EMBL" id="GBP29833.1"/>
    </source>
</evidence>
<evidence type="ECO:0000256" key="1">
    <source>
        <dbReference type="SAM" id="MobiDB-lite"/>
    </source>
</evidence>
<gene>
    <name evidence="2" type="ORF">EVAR_20162_1</name>
</gene>
<dbReference type="AlphaFoldDB" id="A0A4C1UTM0"/>
<name>A0A4C1UTM0_EUMVA</name>
<organism evidence="2 3">
    <name type="scientific">Eumeta variegata</name>
    <name type="common">Bagworm moth</name>
    <name type="synonym">Eumeta japonica</name>
    <dbReference type="NCBI Taxonomy" id="151549"/>
    <lineage>
        <taxon>Eukaryota</taxon>
        <taxon>Metazoa</taxon>
        <taxon>Ecdysozoa</taxon>
        <taxon>Arthropoda</taxon>
        <taxon>Hexapoda</taxon>
        <taxon>Insecta</taxon>
        <taxon>Pterygota</taxon>
        <taxon>Neoptera</taxon>
        <taxon>Endopterygota</taxon>
        <taxon>Lepidoptera</taxon>
        <taxon>Glossata</taxon>
        <taxon>Ditrysia</taxon>
        <taxon>Tineoidea</taxon>
        <taxon>Psychidae</taxon>
        <taxon>Oiketicinae</taxon>
        <taxon>Eumeta</taxon>
    </lineage>
</organism>
<comment type="caution">
    <text evidence="2">The sequence shown here is derived from an EMBL/GenBank/DDBJ whole genome shotgun (WGS) entry which is preliminary data.</text>
</comment>
<feature type="region of interest" description="Disordered" evidence="1">
    <location>
        <begin position="1"/>
        <end position="22"/>
    </location>
</feature>
<sequence>MINLPGTRKRTSSTGEIDQPRCIHAPAQGHGARVITHGECHTRDSTADNTVIYEYVSYRLRRRACNRNLKPDKDQNGESDQDQNRKRDWDPKLGMVLKLKTNVEKGIELKRPTSSRIKEFHPKKPAKCESDSRTEGSVQTCKLRRQLMSPRSRGQRVEPLRRLGAAQTPARAGGPGPLYYRGRNWLNCVAVTQRLKALSSIWKLPGSNPNHEIDRRYKLSVLDIIAVVRRRRSLIALEALRVRHVIHSTGALFGADILQYGRVGDLWRGLALADWGKTKPNEPAYNRRL</sequence>
<dbReference type="EMBL" id="BGZK01000225">
    <property type="protein sequence ID" value="GBP29833.1"/>
    <property type="molecule type" value="Genomic_DNA"/>
</dbReference>
<accession>A0A4C1UTM0</accession>
<feature type="compositionally biased region" description="Basic and acidic residues" evidence="1">
    <location>
        <begin position="69"/>
        <end position="91"/>
    </location>
</feature>